<dbReference type="InterPro" id="IPR000119">
    <property type="entry name" value="Hist_DNA-bd"/>
</dbReference>
<dbReference type="Pfam" id="PF00216">
    <property type="entry name" value="Bac_DNA_binding"/>
    <property type="match status" value="1"/>
</dbReference>
<proteinExistence type="inferred from homology"/>
<dbReference type="Proteomes" id="UP000177006">
    <property type="component" value="Unassembled WGS sequence"/>
</dbReference>
<evidence type="ECO:0008006" key="6">
    <source>
        <dbReference type="Google" id="ProtNLM"/>
    </source>
</evidence>
<dbReference type="PANTHER" id="PTHR33175:SF3">
    <property type="entry name" value="DNA-BINDING PROTEIN HU-BETA"/>
    <property type="match status" value="1"/>
</dbReference>
<dbReference type="GO" id="GO:0030527">
    <property type="term" value="F:structural constituent of chromatin"/>
    <property type="evidence" value="ECO:0007669"/>
    <property type="project" value="InterPro"/>
</dbReference>
<dbReference type="CDD" id="cd13831">
    <property type="entry name" value="HU"/>
    <property type="match status" value="1"/>
</dbReference>
<keyword evidence="1" id="KW-0226">DNA condensation</keyword>
<dbReference type="STRING" id="1797457.A2160_00130"/>
<comment type="caution">
    <text evidence="4">The sequence shown here is derived from an EMBL/GenBank/DDBJ whole genome shotgun (WGS) entry which is preliminary data.</text>
</comment>
<comment type="similarity">
    <text evidence="3">Belongs to the bacterial histone-like protein family.</text>
</comment>
<accession>A0A1F5E526</accession>
<organism evidence="4 5">
    <name type="scientific">Candidatus Beckwithbacteria bacterium RBG_13_42_9</name>
    <dbReference type="NCBI Taxonomy" id="1797457"/>
    <lineage>
        <taxon>Bacteria</taxon>
        <taxon>Candidatus Beckwithiibacteriota</taxon>
    </lineage>
</organism>
<evidence type="ECO:0000313" key="5">
    <source>
        <dbReference type="Proteomes" id="UP000177006"/>
    </source>
</evidence>
<dbReference type="EMBL" id="MEZK01000021">
    <property type="protein sequence ID" value="OGD62475.1"/>
    <property type="molecule type" value="Genomic_DNA"/>
</dbReference>
<reference evidence="4 5" key="1">
    <citation type="journal article" date="2016" name="Nat. Commun.">
        <title>Thousands of microbial genomes shed light on interconnected biogeochemical processes in an aquifer system.</title>
        <authorList>
            <person name="Anantharaman K."/>
            <person name="Brown C.T."/>
            <person name="Hug L.A."/>
            <person name="Sharon I."/>
            <person name="Castelle C.J."/>
            <person name="Probst A.J."/>
            <person name="Thomas B.C."/>
            <person name="Singh A."/>
            <person name="Wilkins M.J."/>
            <person name="Karaoz U."/>
            <person name="Brodie E.L."/>
            <person name="Williams K.H."/>
            <person name="Hubbard S.S."/>
            <person name="Banfield J.F."/>
        </authorList>
    </citation>
    <scope>NUCLEOTIDE SEQUENCE [LARGE SCALE GENOMIC DNA]</scope>
</reference>
<dbReference type="PRINTS" id="PR01727">
    <property type="entry name" value="DNABINDINGHU"/>
</dbReference>
<dbReference type="GO" id="GO:0003677">
    <property type="term" value="F:DNA binding"/>
    <property type="evidence" value="ECO:0007669"/>
    <property type="project" value="UniProtKB-KW"/>
</dbReference>
<gene>
    <name evidence="4" type="ORF">A2160_00130</name>
</gene>
<evidence type="ECO:0000256" key="2">
    <source>
        <dbReference type="ARBA" id="ARBA00023125"/>
    </source>
</evidence>
<dbReference type="GO" id="GO:0030261">
    <property type="term" value="P:chromosome condensation"/>
    <property type="evidence" value="ECO:0007669"/>
    <property type="project" value="UniProtKB-KW"/>
</dbReference>
<evidence type="ECO:0000313" key="4">
    <source>
        <dbReference type="EMBL" id="OGD62475.1"/>
    </source>
</evidence>
<keyword evidence="2" id="KW-0238">DNA-binding</keyword>
<name>A0A1F5E526_9BACT</name>
<dbReference type="SUPFAM" id="SSF47729">
    <property type="entry name" value="IHF-like DNA-binding proteins"/>
    <property type="match status" value="1"/>
</dbReference>
<sequence>MTKSQLVEIVAKKAHLTKKAAIEAIDVLFEEIIRQLNKGEKVVLSGFGTFKVKKVKDKKGRNPQTGATIVNKSHRAVRFTVSKVVKQSVK</sequence>
<protein>
    <recommendedName>
        <fullName evidence="6">DNA-binding protein</fullName>
    </recommendedName>
</protein>
<evidence type="ECO:0000256" key="3">
    <source>
        <dbReference type="RuleBase" id="RU003939"/>
    </source>
</evidence>
<dbReference type="Gene3D" id="4.10.520.10">
    <property type="entry name" value="IHF-like DNA-binding proteins"/>
    <property type="match status" value="1"/>
</dbReference>
<dbReference type="GO" id="GO:0005829">
    <property type="term" value="C:cytosol"/>
    <property type="evidence" value="ECO:0007669"/>
    <property type="project" value="TreeGrafter"/>
</dbReference>
<dbReference type="InterPro" id="IPR010992">
    <property type="entry name" value="IHF-like_DNA-bd_dom_sf"/>
</dbReference>
<dbReference type="AlphaFoldDB" id="A0A1F5E526"/>
<evidence type="ECO:0000256" key="1">
    <source>
        <dbReference type="ARBA" id="ARBA00023067"/>
    </source>
</evidence>
<dbReference type="SMART" id="SM00411">
    <property type="entry name" value="BHL"/>
    <property type="match status" value="1"/>
</dbReference>
<dbReference type="PANTHER" id="PTHR33175">
    <property type="entry name" value="DNA-BINDING PROTEIN HU"/>
    <property type="match status" value="1"/>
</dbReference>